<sequence>MTHPVTIAMPPSSARHVLAKLTRAVRCHKRLCFGEGADHGGADVVAKARFLAWRNLLKTQALCNPIALILYPYEEFQAAC</sequence>
<keyword evidence="2" id="KW-1185">Reference proteome</keyword>
<organism evidence="1 2">
    <name type="scientific">Canna indica</name>
    <name type="common">Indian-shot</name>
    <dbReference type="NCBI Taxonomy" id="4628"/>
    <lineage>
        <taxon>Eukaryota</taxon>
        <taxon>Viridiplantae</taxon>
        <taxon>Streptophyta</taxon>
        <taxon>Embryophyta</taxon>
        <taxon>Tracheophyta</taxon>
        <taxon>Spermatophyta</taxon>
        <taxon>Magnoliopsida</taxon>
        <taxon>Liliopsida</taxon>
        <taxon>Zingiberales</taxon>
        <taxon>Cannaceae</taxon>
        <taxon>Canna</taxon>
    </lineage>
</organism>
<gene>
    <name evidence="1" type="ORF">Cni_G26965</name>
</gene>
<evidence type="ECO:0000313" key="2">
    <source>
        <dbReference type="Proteomes" id="UP001327560"/>
    </source>
</evidence>
<evidence type="ECO:0000313" key="1">
    <source>
        <dbReference type="EMBL" id="WOL18172.1"/>
    </source>
</evidence>
<dbReference type="AlphaFoldDB" id="A0AAQ3L321"/>
<proteinExistence type="predicted"/>
<accession>A0AAQ3L321</accession>
<name>A0AAQ3L321_9LILI</name>
<dbReference type="Proteomes" id="UP001327560">
    <property type="component" value="Chromosome 8"/>
</dbReference>
<protein>
    <submittedName>
        <fullName evidence="1">Uncharacterized protein</fullName>
    </submittedName>
</protein>
<dbReference type="EMBL" id="CP136897">
    <property type="protein sequence ID" value="WOL18172.1"/>
    <property type="molecule type" value="Genomic_DNA"/>
</dbReference>
<reference evidence="1 2" key="1">
    <citation type="submission" date="2023-10" db="EMBL/GenBank/DDBJ databases">
        <title>Chromosome-scale genome assembly provides insights into flower coloration mechanisms of Canna indica.</title>
        <authorList>
            <person name="Li C."/>
        </authorList>
    </citation>
    <scope>NUCLEOTIDE SEQUENCE [LARGE SCALE GENOMIC DNA]</scope>
    <source>
        <tissue evidence="1">Flower</tissue>
    </source>
</reference>